<dbReference type="SMART" id="SM00509">
    <property type="entry name" value="TFS2N"/>
    <property type="match status" value="1"/>
</dbReference>
<dbReference type="GeneID" id="28974172"/>
<evidence type="ECO:0000259" key="5">
    <source>
        <dbReference type="PROSITE" id="PS51319"/>
    </source>
</evidence>
<keyword evidence="2 3" id="KW-0539">Nucleus</keyword>
<dbReference type="InterPro" id="IPR003618">
    <property type="entry name" value="TFIIS_cen_dom"/>
</dbReference>
<sequence>MVTTETVRGLKDQLVTANRAGDAQTCIDVLIRLETEVESTNAFLKETQIGAVVNGVARGACSPDVANLAKTLVNKWKQAVGVKISNGARRASISTTPSLPTPVSPPSLNQNGSVAASTSLSPDVDTSTSSSSWSPPLLPIPRRKTSHDTTRTIVVTRISKKRAATTSPEPHEPPRKLTKVVAVRREPSGQASDGENTAVAPPAKKEPARSHRNDEVSFDKVFELLPNGELGEKGIAARTASLKALYDALACDSTASNDSILGKVIDIEQAAWDAFPPDEDDDEGMPAVAPSYRAKLRVLLTVKAARYLDYRERILSDELDVDTLIAMKPNDFITDEQKALDERARLASLQRDQISASDVAEDLREKARWRPG</sequence>
<dbReference type="SUPFAM" id="SSF47676">
    <property type="entry name" value="Conserved domain common to transcription factors TFIIS, elongin A, CRSP70"/>
    <property type="match status" value="1"/>
</dbReference>
<reference evidence="7 8" key="1">
    <citation type="journal article" date="2015" name="Front. Microbiol.">
        <title>Genome sequence of the plant growth promoting endophytic yeast Rhodotorula graminis WP1.</title>
        <authorList>
            <person name="Firrincieli A."/>
            <person name="Otillar R."/>
            <person name="Salamov A."/>
            <person name="Schmutz J."/>
            <person name="Khan Z."/>
            <person name="Redman R.S."/>
            <person name="Fleck N.D."/>
            <person name="Lindquist E."/>
            <person name="Grigoriev I.V."/>
            <person name="Doty S.L."/>
        </authorList>
    </citation>
    <scope>NUCLEOTIDE SEQUENCE [LARGE SCALE GENOMIC DNA]</scope>
    <source>
        <strain evidence="7 8">WP1</strain>
    </source>
</reference>
<organism evidence="7 8">
    <name type="scientific">Rhodotorula graminis (strain WP1)</name>
    <dbReference type="NCBI Taxonomy" id="578459"/>
    <lineage>
        <taxon>Eukaryota</taxon>
        <taxon>Fungi</taxon>
        <taxon>Dikarya</taxon>
        <taxon>Basidiomycota</taxon>
        <taxon>Pucciniomycotina</taxon>
        <taxon>Microbotryomycetes</taxon>
        <taxon>Sporidiobolales</taxon>
        <taxon>Sporidiobolaceae</taxon>
        <taxon>Rhodotorula</taxon>
    </lineage>
</organism>
<evidence type="ECO:0000313" key="7">
    <source>
        <dbReference type="EMBL" id="KPV77946.1"/>
    </source>
</evidence>
<evidence type="ECO:0000256" key="3">
    <source>
        <dbReference type="PROSITE-ProRule" id="PRU00649"/>
    </source>
</evidence>
<dbReference type="GO" id="GO:0005634">
    <property type="term" value="C:nucleus"/>
    <property type="evidence" value="ECO:0007669"/>
    <property type="project" value="UniProtKB-SubCell"/>
</dbReference>
<feature type="region of interest" description="Disordered" evidence="4">
    <location>
        <begin position="186"/>
        <end position="213"/>
    </location>
</feature>
<feature type="compositionally biased region" description="Basic and acidic residues" evidence="4">
    <location>
        <begin position="203"/>
        <end position="213"/>
    </location>
</feature>
<feature type="domain" description="TFIIS N-terminal" evidence="5">
    <location>
        <begin position="5"/>
        <end position="83"/>
    </location>
</feature>
<dbReference type="OrthoDB" id="44867at2759"/>
<dbReference type="PROSITE" id="PS51319">
    <property type="entry name" value="TFIIS_N"/>
    <property type="match status" value="1"/>
</dbReference>
<dbReference type="InterPro" id="IPR003617">
    <property type="entry name" value="TFIIS/CRSP70_N_sub"/>
</dbReference>
<dbReference type="InterPro" id="IPR017923">
    <property type="entry name" value="TFIIS_N"/>
</dbReference>
<dbReference type="OMA" id="SCCEALY"/>
<gene>
    <name evidence="7" type="ORF">RHOBADRAFT_40491</name>
</gene>
<dbReference type="Pfam" id="PF08711">
    <property type="entry name" value="Med26"/>
    <property type="match status" value="1"/>
</dbReference>
<dbReference type="Gene3D" id="1.10.472.30">
    <property type="entry name" value="Transcription elongation factor S-II, central domain"/>
    <property type="match status" value="1"/>
</dbReference>
<evidence type="ECO:0008006" key="9">
    <source>
        <dbReference type="Google" id="ProtNLM"/>
    </source>
</evidence>
<dbReference type="STRING" id="578459.A0A194SEM3"/>
<evidence type="ECO:0000256" key="1">
    <source>
        <dbReference type="ARBA" id="ARBA00004123"/>
    </source>
</evidence>
<proteinExistence type="predicted"/>
<dbReference type="PROSITE" id="PS51321">
    <property type="entry name" value="TFIIS_CENTRAL"/>
    <property type="match status" value="1"/>
</dbReference>
<feature type="compositionally biased region" description="Low complexity" evidence="4">
    <location>
        <begin position="117"/>
        <end position="135"/>
    </location>
</feature>
<dbReference type="GO" id="GO:0006351">
    <property type="term" value="P:DNA-templated transcription"/>
    <property type="evidence" value="ECO:0007669"/>
    <property type="project" value="InterPro"/>
</dbReference>
<evidence type="ECO:0000256" key="2">
    <source>
        <dbReference type="ARBA" id="ARBA00023242"/>
    </source>
</evidence>
<feature type="compositionally biased region" description="Basic and acidic residues" evidence="4">
    <location>
        <begin position="361"/>
        <end position="372"/>
    </location>
</feature>
<evidence type="ECO:0000256" key="4">
    <source>
        <dbReference type="SAM" id="MobiDB-lite"/>
    </source>
</evidence>
<dbReference type="InterPro" id="IPR035441">
    <property type="entry name" value="TFIIS/LEDGF_dom_sf"/>
</dbReference>
<dbReference type="InterPro" id="IPR036575">
    <property type="entry name" value="TFIIS_cen_dom_sf"/>
</dbReference>
<evidence type="ECO:0000313" key="8">
    <source>
        <dbReference type="Proteomes" id="UP000053890"/>
    </source>
</evidence>
<name>A0A194SEM3_RHOGW</name>
<evidence type="ECO:0000259" key="6">
    <source>
        <dbReference type="PROSITE" id="PS51321"/>
    </source>
</evidence>
<dbReference type="SUPFAM" id="SSF46942">
    <property type="entry name" value="Elongation factor TFIIS domain 2"/>
    <property type="match status" value="1"/>
</dbReference>
<dbReference type="EMBL" id="KQ474073">
    <property type="protein sequence ID" value="KPV77946.1"/>
    <property type="molecule type" value="Genomic_DNA"/>
</dbReference>
<feature type="region of interest" description="Disordered" evidence="4">
    <location>
        <begin position="92"/>
        <end position="149"/>
    </location>
</feature>
<feature type="region of interest" description="Disordered" evidence="4">
    <location>
        <begin position="352"/>
        <end position="372"/>
    </location>
</feature>
<dbReference type="Proteomes" id="UP000053890">
    <property type="component" value="Unassembled WGS sequence"/>
</dbReference>
<keyword evidence="8" id="KW-1185">Reference proteome</keyword>
<accession>A0A194SEM3</accession>
<comment type="subcellular location">
    <subcellularLocation>
        <location evidence="1 3">Nucleus</location>
    </subcellularLocation>
</comment>
<dbReference type="Gene3D" id="1.20.930.10">
    <property type="entry name" value="Conserved domain common to transcription factors TFIIS, elongin A, CRSP70"/>
    <property type="match status" value="1"/>
</dbReference>
<feature type="domain" description="TFIIS central" evidence="6">
    <location>
        <begin position="237"/>
        <end position="360"/>
    </location>
</feature>
<protein>
    <recommendedName>
        <fullName evidence="9">TFIIS N-terminal domain-containing protein</fullName>
    </recommendedName>
</protein>
<dbReference type="AlphaFoldDB" id="A0A194SEM3"/>
<dbReference type="RefSeq" id="XP_018273995.1">
    <property type="nucleotide sequence ID" value="XM_018413723.1"/>
</dbReference>
<dbReference type="Pfam" id="PF07500">
    <property type="entry name" value="TFIIS_M"/>
    <property type="match status" value="1"/>
</dbReference>